<evidence type="ECO:0000313" key="2">
    <source>
        <dbReference type="EMBL" id="KAA0198426.1"/>
    </source>
</evidence>
<evidence type="ECO:0000256" key="1">
    <source>
        <dbReference type="SAM" id="MobiDB-lite"/>
    </source>
</evidence>
<keyword evidence="3" id="KW-1185">Reference proteome</keyword>
<gene>
    <name evidence="2" type="ORF">FBUS_08284</name>
</gene>
<feature type="region of interest" description="Disordered" evidence="1">
    <location>
        <begin position="129"/>
        <end position="161"/>
    </location>
</feature>
<reference evidence="2" key="1">
    <citation type="submission" date="2019-05" db="EMBL/GenBank/DDBJ databases">
        <title>Annotation for the trematode Fasciolopsis buski.</title>
        <authorList>
            <person name="Choi Y.-J."/>
        </authorList>
    </citation>
    <scope>NUCLEOTIDE SEQUENCE</scope>
    <source>
        <strain evidence="2">HT</strain>
        <tissue evidence="2">Whole worm</tissue>
    </source>
</reference>
<accession>A0A8E0S6P8</accession>
<comment type="caution">
    <text evidence="2">The sequence shown here is derived from an EMBL/GenBank/DDBJ whole genome shotgun (WGS) entry which is preliminary data.</text>
</comment>
<dbReference type="EMBL" id="LUCM01001751">
    <property type="protein sequence ID" value="KAA0198426.1"/>
    <property type="molecule type" value="Genomic_DNA"/>
</dbReference>
<evidence type="ECO:0000313" key="3">
    <source>
        <dbReference type="Proteomes" id="UP000728185"/>
    </source>
</evidence>
<protein>
    <submittedName>
        <fullName evidence="2">Uncharacterized protein</fullName>
    </submittedName>
</protein>
<feature type="compositionally biased region" description="Basic and acidic residues" evidence="1">
    <location>
        <begin position="143"/>
        <end position="161"/>
    </location>
</feature>
<name>A0A8E0S6P8_9TREM</name>
<dbReference type="Proteomes" id="UP000728185">
    <property type="component" value="Unassembled WGS sequence"/>
</dbReference>
<dbReference type="AlphaFoldDB" id="A0A8E0S6P8"/>
<proteinExistence type="predicted"/>
<organism evidence="2 3">
    <name type="scientific">Fasciolopsis buskii</name>
    <dbReference type="NCBI Taxonomy" id="27845"/>
    <lineage>
        <taxon>Eukaryota</taxon>
        <taxon>Metazoa</taxon>
        <taxon>Spiralia</taxon>
        <taxon>Lophotrochozoa</taxon>
        <taxon>Platyhelminthes</taxon>
        <taxon>Trematoda</taxon>
        <taxon>Digenea</taxon>
        <taxon>Plagiorchiida</taxon>
        <taxon>Echinostomata</taxon>
        <taxon>Echinostomatoidea</taxon>
        <taxon>Fasciolidae</taxon>
        <taxon>Fasciolopsis</taxon>
    </lineage>
</organism>
<sequence>MWKKRQKYRRNIILQHLASTIYLNWEEYSRSFPDDWQEVVHSRMMKLLVTSRISHRSFDEVAYRKRAVLPVITRLRAPTVSRRLIRCIELFLERKLDLRSIGLFKSDSLLTLKNWKTFNSHCEVRSLGRSPIDPDQEIPSNGHKTDAHANRDSSEKRDGEEFVTKTYTGSATFLKVNA</sequence>